<gene>
    <name evidence="3" type="ORF">ACJMK2_030317</name>
</gene>
<dbReference type="PANTHER" id="PTHR37984:SF15">
    <property type="entry name" value="INTEGRASE CATALYTIC DOMAIN-CONTAINING PROTEIN"/>
    <property type="match status" value="1"/>
</dbReference>
<dbReference type="Pfam" id="PF17921">
    <property type="entry name" value="Integrase_H2C2"/>
    <property type="match status" value="1"/>
</dbReference>
<sequence length="275" mass="31563">MEDVEEASNFNAARRIKHQSIGKKQTKVKAIARLLRKFQNVFSRDDNDLGSGQAEGPESPDQQTATLRGVKTLYQAKTKEKANQEKEKVEVDTSREELRSTRDLCIPWGNYDIQKLRKLQEADEDIGPILSARLKNTRPTGTSMATTSPVSRHYWLLWDSLAVIEGVLFKKLFRRDGTEKYLQFIVPRVLKGEIMYQIHNTVLSGHLGCRKTCEKTLQRFYWYEMREDISNWIKRCDICAADKGLNRKPRASLRSMGVGSPMDRLASDVLTSIYC</sequence>
<organism evidence="3 4">
    <name type="scientific">Sinanodonta woodiana</name>
    <name type="common">Chinese pond mussel</name>
    <name type="synonym">Anodonta woodiana</name>
    <dbReference type="NCBI Taxonomy" id="1069815"/>
    <lineage>
        <taxon>Eukaryota</taxon>
        <taxon>Metazoa</taxon>
        <taxon>Spiralia</taxon>
        <taxon>Lophotrochozoa</taxon>
        <taxon>Mollusca</taxon>
        <taxon>Bivalvia</taxon>
        <taxon>Autobranchia</taxon>
        <taxon>Heteroconchia</taxon>
        <taxon>Palaeoheterodonta</taxon>
        <taxon>Unionida</taxon>
        <taxon>Unionoidea</taxon>
        <taxon>Unionidae</taxon>
        <taxon>Unioninae</taxon>
        <taxon>Sinanodonta</taxon>
    </lineage>
</organism>
<evidence type="ECO:0000256" key="1">
    <source>
        <dbReference type="SAM" id="MobiDB-lite"/>
    </source>
</evidence>
<feature type="region of interest" description="Disordered" evidence="1">
    <location>
        <begin position="44"/>
        <end position="63"/>
    </location>
</feature>
<comment type="caution">
    <text evidence="3">The sequence shown here is derived from an EMBL/GenBank/DDBJ whole genome shotgun (WGS) entry which is preliminary data.</text>
</comment>
<evidence type="ECO:0000259" key="2">
    <source>
        <dbReference type="Pfam" id="PF17921"/>
    </source>
</evidence>
<dbReference type="InterPro" id="IPR041588">
    <property type="entry name" value="Integrase_H2C2"/>
</dbReference>
<feature type="compositionally biased region" description="Basic residues" evidence="1">
    <location>
        <begin position="14"/>
        <end position="25"/>
    </location>
</feature>
<dbReference type="PANTHER" id="PTHR37984">
    <property type="entry name" value="PROTEIN CBG26694"/>
    <property type="match status" value="1"/>
</dbReference>
<proteinExistence type="predicted"/>
<evidence type="ECO:0000313" key="4">
    <source>
        <dbReference type="Proteomes" id="UP001634394"/>
    </source>
</evidence>
<dbReference type="EMBL" id="JBJQND010000003">
    <property type="protein sequence ID" value="KAL3884095.1"/>
    <property type="molecule type" value="Genomic_DNA"/>
</dbReference>
<protein>
    <recommendedName>
        <fullName evidence="2">Integrase zinc-binding domain-containing protein</fullName>
    </recommendedName>
</protein>
<feature type="region of interest" description="Disordered" evidence="1">
    <location>
        <begin position="1"/>
        <end position="25"/>
    </location>
</feature>
<keyword evidence="4" id="KW-1185">Reference proteome</keyword>
<evidence type="ECO:0000313" key="3">
    <source>
        <dbReference type="EMBL" id="KAL3884095.1"/>
    </source>
</evidence>
<accession>A0ABD3XGM0</accession>
<dbReference type="Gene3D" id="1.10.340.70">
    <property type="match status" value="1"/>
</dbReference>
<dbReference type="Proteomes" id="UP001634394">
    <property type="component" value="Unassembled WGS sequence"/>
</dbReference>
<dbReference type="InterPro" id="IPR050951">
    <property type="entry name" value="Retrovirus_Pol_polyprotein"/>
</dbReference>
<dbReference type="AlphaFoldDB" id="A0ABD3XGM0"/>
<reference evidence="3 4" key="1">
    <citation type="submission" date="2024-11" db="EMBL/GenBank/DDBJ databases">
        <title>Chromosome-level genome assembly of the freshwater bivalve Anodonta woodiana.</title>
        <authorList>
            <person name="Chen X."/>
        </authorList>
    </citation>
    <scope>NUCLEOTIDE SEQUENCE [LARGE SCALE GENOMIC DNA]</scope>
    <source>
        <strain evidence="3">MN2024</strain>
        <tissue evidence="3">Gills</tissue>
    </source>
</reference>
<dbReference type="FunFam" id="1.10.340.70:FF:000001">
    <property type="entry name" value="Retrovirus-related Pol polyprotein from transposon gypsy-like Protein"/>
    <property type="match status" value="1"/>
</dbReference>
<name>A0ABD3XGM0_SINWO</name>
<feature type="domain" description="Integrase zinc-binding" evidence="2">
    <location>
        <begin position="186"/>
        <end position="243"/>
    </location>
</feature>